<feature type="compositionally biased region" description="Low complexity" evidence="4">
    <location>
        <begin position="1215"/>
        <end position="1237"/>
    </location>
</feature>
<feature type="compositionally biased region" description="Polar residues" evidence="4">
    <location>
        <begin position="1062"/>
        <end position="1078"/>
    </location>
</feature>
<dbReference type="PROSITE" id="PS00720">
    <property type="entry name" value="RASGEF"/>
    <property type="match status" value="1"/>
</dbReference>
<feature type="region of interest" description="Disordered" evidence="4">
    <location>
        <begin position="987"/>
        <end position="1122"/>
    </location>
</feature>
<protein>
    <recommendedName>
        <fullName evidence="12">Rap guanine nucleotide exchange factor 2</fullName>
    </recommendedName>
</protein>
<dbReference type="SMART" id="SM00100">
    <property type="entry name" value="cNMP"/>
    <property type="match status" value="1"/>
</dbReference>
<feature type="compositionally biased region" description="Polar residues" evidence="4">
    <location>
        <begin position="1245"/>
        <end position="1254"/>
    </location>
</feature>
<evidence type="ECO:0000259" key="5">
    <source>
        <dbReference type="PROSITE" id="PS50009"/>
    </source>
</evidence>
<accession>A0ABP0FH50</accession>
<evidence type="ECO:0000313" key="10">
    <source>
        <dbReference type="EMBL" id="CAK8678969.1"/>
    </source>
</evidence>
<feature type="region of interest" description="Disordered" evidence="4">
    <location>
        <begin position="1831"/>
        <end position="1963"/>
    </location>
</feature>
<dbReference type="InterPro" id="IPR000595">
    <property type="entry name" value="cNMP-bd_dom"/>
</dbReference>
<feature type="compositionally biased region" description="Low complexity" evidence="4">
    <location>
        <begin position="27"/>
        <end position="38"/>
    </location>
</feature>
<dbReference type="EMBL" id="CAWYQH010000057">
    <property type="protein sequence ID" value="CAK8678969.1"/>
    <property type="molecule type" value="Genomic_DNA"/>
</dbReference>
<dbReference type="Pfam" id="PF00595">
    <property type="entry name" value="PDZ"/>
    <property type="match status" value="1"/>
</dbReference>
<dbReference type="InterPro" id="IPR036964">
    <property type="entry name" value="RASGEF_cat_dom_sf"/>
</dbReference>
<evidence type="ECO:0000256" key="4">
    <source>
        <dbReference type="SAM" id="MobiDB-lite"/>
    </source>
</evidence>
<feature type="region of interest" description="Disordered" evidence="4">
    <location>
        <begin position="1358"/>
        <end position="1451"/>
    </location>
</feature>
<name>A0ABP0FH50_CLALP</name>
<feature type="compositionally biased region" description="Polar residues" evidence="4">
    <location>
        <begin position="1106"/>
        <end position="1120"/>
    </location>
</feature>
<dbReference type="PROSITE" id="PS50212">
    <property type="entry name" value="RASGEF_NTER"/>
    <property type="match status" value="1"/>
</dbReference>
<dbReference type="InterPro" id="IPR001478">
    <property type="entry name" value="PDZ"/>
</dbReference>
<comment type="caution">
    <text evidence="10">The sequence shown here is derived from an EMBL/GenBank/DDBJ whole genome shotgun (WGS) entry which is preliminary data.</text>
</comment>
<dbReference type="SMART" id="SM00228">
    <property type="entry name" value="PDZ"/>
    <property type="match status" value="1"/>
</dbReference>
<evidence type="ECO:0000259" key="8">
    <source>
        <dbReference type="PROSITE" id="PS50200"/>
    </source>
</evidence>
<feature type="compositionally biased region" description="Basic and acidic residues" evidence="4">
    <location>
        <begin position="1720"/>
        <end position="1729"/>
    </location>
</feature>
<dbReference type="InterPro" id="IPR008937">
    <property type="entry name" value="Ras-like_GEF"/>
</dbReference>
<evidence type="ECO:0000259" key="6">
    <source>
        <dbReference type="PROSITE" id="PS50042"/>
    </source>
</evidence>
<feature type="compositionally biased region" description="Polar residues" evidence="4">
    <location>
        <begin position="1730"/>
        <end position="1754"/>
    </location>
</feature>
<gene>
    <name evidence="10" type="ORF">CVLEPA_LOCUS9240</name>
</gene>
<feature type="compositionally biased region" description="Low complexity" evidence="4">
    <location>
        <begin position="1027"/>
        <end position="1038"/>
    </location>
</feature>
<dbReference type="InterPro" id="IPR014710">
    <property type="entry name" value="RmlC-like_jellyroll"/>
</dbReference>
<keyword evidence="2 3" id="KW-0344">Guanine-nucleotide releasing factor</keyword>
<dbReference type="Gene3D" id="2.60.120.10">
    <property type="entry name" value="Jelly Rolls"/>
    <property type="match status" value="1"/>
</dbReference>
<feature type="region of interest" description="Disordered" evidence="4">
    <location>
        <begin position="27"/>
        <end position="61"/>
    </location>
</feature>
<feature type="compositionally biased region" description="Low complexity" evidence="4">
    <location>
        <begin position="1306"/>
        <end position="1316"/>
    </location>
</feature>
<organism evidence="10 11">
    <name type="scientific">Clavelina lepadiformis</name>
    <name type="common">Light-bulb sea squirt</name>
    <name type="synonym">Ascidia lepadiformis</name>
    <dbReference type="NCBI Taxonomy" id="159417"/>
    <lineage>
        <taxon>Eukaryota</taxon>
        <taxon>Metazoa</taxon>
        <taxon>Chordata</taxon>
        <taxon>Tunicata</taxon>
        <taxon>Ascidiacea</taxon>
        <taxon>Aplousobranchia</taxon>
        <taxon>Clavelinidae</taxon>
        <taxon>Clavelina</taxon>
    </lineage>
</organism>
<dbReference type="CDD" id="cd00038">
    <property type="entry name" value="CAP_ED"/>
    <property type="match status" value="1"/>
</dbReference>
<dbReference type="SUPFAM" id="SSF50156">
    <property type="entry name" value="PDZ domain-like"/>
    <property type="match status" value="1"/>
</dbReference>
<feature type="domain" description="Cyclic nucleotide-binding" evidence="6">
    <location>
        <begin position="145"/>
        <end position="257"/>
    </location>
</feature>
<feature type="compositionally biased region" description="Acidic residues" evidence="4">
    <location>
        <begin position="88"/>
        <end position="102"/>
    </location>
</feature>
<dbReference type="Pfam" id="PF00617">
    <property type="entry name" value="RasGEF"/>
    <property type="match status" value="1"/>
</dbReference>
<feature type="compositionally biased region" description="Low complexity" evidence="4">
    <location>
        <begin position="1179"/>
        <end position="1208"/>
    </location>
</feature>
<evidence type="ECO:0000256" key="3">
    <source>
        <dbReference type="PROSITE-ProRule" id="PRU00168"/>
    </source>
</evidence>
<sequence>MIAIDYPDMPVHAGGLATRPHALRHSISTTLSSSSQSTLDNVAEGDSSSSEGSPLHISSENNLHNAANGQAVMMTDSISQSSLSKDTDGDDFDDHELDEEDSISLHSTSSLVIKDQVIDVLKKETDDRNQDDLETLMEFTKSLRAFSNMTEPVRRALCNVMIFAWVPKANTTVLKDDELLDSWSVIINGQVQVQQDGDDVILSMGDSFGVSPSLEEQRHKGAMHTITDDCQFLCIAQQQYYDILHQGEENIENIYSEKGDLVLVKEKRESDGTKQGNIVIRGNPEHLMRHLLDENTIDATFAEDFLLTYRAFFNEPLKICRELLRRCDNKLFRDKVTRTILLWVNNHFSDFEGDWRMMELLEEFEEKLNRFNLHGETKLFNIACSAKAKPRSVSFTRSSCEADLGFKILGGSENNFPIYVSQVSNGSTAESKGVKRGDQLMEVNGQNFEKLSHERAQAILKKNTELTLTLKTSLFAFKEMMTELANPQPKTKKESKFSHSLRRPRVSITNDGEVFDKHKKGGTLGRATFRIFKKRSKLSKKETFFDDMARIGGESQVTVDDNYLVPGRVYTRGSSATIDSFRPIKKTQNISLSNPDLLDPNALEMSTLPEIPEDVIKVYRVDQTCRFIFVSRDTTAGDAVQMACREFGITEEVHNYALYKVSVQGEKFVKQSKLPEPLAKLADMPLGSRYYLKNMMNSEQLLPDENIPELLKEANFSFLDLNCFEVALYLTREDYKLFQLTEPTNFIEDLFGLNTELKKFKQFEDLVNRELFWVVTTLCKEQSVILRSKIVKHFTKIAHHCKLLKNLNSTFALISGLGYRAVSRMKQSWERVPAKSNRLFEELQALMDPSRNMSKYRTLLNEYVSQPPVIPYVPVVKKDLTFLHLGNDTKVDGLINFEKMRMIAKEVRGICRLCAPDHQQILPSAVAAQQKETDRGAYQTLARRGRRSSFNNARRMYEDQMNVRRVRQYMQQIDIISDEDKLMEMSKNVEPSASNSNQMKRPKNSNTLSSDSPSRSSKTLPPQAGRSSSTGSNSSLQSRNNSEPHLNLIPNLTLPATRKKTPSSTLPKYGVGQNSPQLISRKLLALSEEGADERKTGKRGKESKRSASVSSHDFSPSASPFISPRRISAAGVEINHTVGLENTNKNNNRLSLPAGADMSSEPSPGILSAPVLNKKFFPSNSNTSSSRSSIASASSLGTMSSSNPSTSSLVEHSNSPRSSSPVPWGSSGSLASTATSSPRLLPAQQHRNTNSPARSSSGSSADTVKSVGGRRNHHERPVIMQQKNGRSSSFAGASMMVSAMTDRRLSQISSSTSTPSLNAPGAHISRTPSIDSGVLSAGSLSADSVRFNPGDESEIFARQHPHQQQSSHYRLQQHHRHTEHPSHPADRHIHSSHPPPGSVPHPRYSQQTSSGRQHPEHHEETNTDKIEQTFLSGCRGHGDPPRIEQKDPYPTSLPLTATNIAVDRGKFVPEGVAMYHHHQHQASATTSSRAVLSRSIIGKNSRGIQDFLICERHAAIQNYYLRGNTNGNNNVSQLGHYAKARGTTSPEDMLEEQLRLELQKQKPTFQKFKRRNHQDEVIHEHNDNLVDLRRLSLSKSDPSLNNPPEWGPYPDTVDCAKPLGQHGMVPKTSSPKYRIQTQGSMEQGVSPGNDTVFMNHANRSSLPPSMNKAETPTTETRPPWPQNKTPLVNATPPFTHATSNWGNPTPRDFRTSKENLHIQLNSDHHDTPNRTRLNLTLPTFGNSPNEHQMQNRSFQGPYRRGAGTPTASAENFQQRLAHYTSYDGQEQRDSSGSYQGSYPFPQEHSTPNEPLPHPADLHSDGHVIFQQITTTTTEKWTHSQVRRKTSQEWNETDLDGDKMQQTMRAWGSSTSLPTAPLNTKYTSTNNQNYQLPPRSLQQGLLHSKSTGDGGTKSAGKPPPPPPPQRTTRSVRAPSIGRPKQLQIATSPGSPFPSPPPSPTVSENFEHSLENAMDRYHQSFEAAFPGANGHVVNHASNRMSFASPGSEFPTMTDRRSLPSYNEALNQINAKQNSLFSSPIANAYRPFTSETRESKEQVSQV</sequence>
<proteinExistence type="inferred from homology"/>
<feature type="compositionally biased region" description="Polar residues" evidence="4">
    <location>
        <begin position="1140"/>
        <end position="1150"/>
    </location>
</feature>
<feature type="region of interest" description="Disordered" evidence="4">
    <location>
        <begin position="1720"/>
        <end position="1768"/>
    </location>
</feature>
<dbReference type="SUPFAM" id="SSF51206">
    <property type="entry name" value="cAMP-binding domain-like"/>
    <property type="match status" value="1"/>
</dbReference>
<feature type="domain" description="N-terminal Ras-GEF" evidence="9">
    <location>
        <begin position="275"/>
        <end position="387"/>
    </location>
</feature>
<dbReference type="InterPro" id="IPR000651">
    <property type="entry name" value="Ras-like_Gua-exchang_fac_N"/>
</dbReference>
<evidence type="ECO:0008006" key="12">
    <source>
        <dbReference type="Google" id="ProtNLM"/>
    </source>
</evidence>
<feature type="compositionally biased region" description="Basic and acidic residues" evidence="4">
    <location>
        <begin position="1413"/>
        <end position="1427"/>
    </location>
</feature>
<dbReference type="PROSITE" id="PS50200">
    <property type="entry name" value="RA"/>
    <property type="match status" value="1"/>
</dbReference>
<feature type="domain" description="Ras-GEF" evidence="5">
    <location>
        <begin position="722"/>
        <end position="947"/>
    </location>
</feature>
<feature type="compositionally biased region" description="Basic and acidic residues" evidence="4">
    <location>
        <begin position="1379"/>
        <end position="1389"/>
    </location>
</feature>
<feature type="compositionally biased region" description="Pro residues" evidence="4">
    <location>
        <begin position="1949"/>
        <end position="1958"/>
    </location>
</feature>
<dbReference type="InterPro" id="IPR018490">
    <property type="entry name" value="cNMP-bd_dom_sf"/>
</dbReference>
<dbReference type="SUPFAM" id="SSF54236">
    <property type="entry name" value="Ubiquitin-like"/>
    <property type="match status" value="1"/>
</dbReference>
<feature type="compositionally biased region" description="Basic and acidic residues" evidence="4">
    <location>
        <begin position="1092"/>
        <end position="1105"/>
    </location>
</feature>
<dbReference type="PANTHER" id="PTHR23113:SF249">
    <property type="entry name" value="RAP GUANINE NUCLEOTIDE EXCHANGE FACTOR 6"/>
    <property type="match status" value="1"/>
</dbReference>
<feature type="domain" description="PDZ" evidence="7">
    <location>
        <begin position="392"/>
        <end position="462"/>
    </location>
</feature>
<evidence type="ECO:0000256" key="2">
    <source>
        <dbReference type="ARBA" id="ARBA00022658"/>
    </source>
</evidence>
<dbReference type="SMART" id="SM00229">
    <property type="entry name" value="RasGEFN"/>
    <property type="match status" value="1"/>
</dbReference>
<dbReference type="Pfam" id="PF00618">
    <property type="entry name" value="RasGEF_N"/>
    <property type="match status" value="1"/>
</dbReference>
<dbReference type="InterPro" id="IPR023578">
    <property type="entry name" value="Ras_GEF_dom_sf"/>
</dbReference>
<dbReference type="InterPro" id="IPR000159">
    <property type="entry name" value="RA_dom"/>
</dbReference>
<feature type="region of interest" description="Disordered" evidence="4">
    <location>
        <begin position="1302"/>
        <end position="1330"/>
    </location>
</feature>
<keyword evidence="11" id="KW-1185">Reference proteome</keyword>
<dbReference type="SMART" id="SM00147">
    <property type="entry name" value="RasGEF"/>
    <property type="match status" value="1"/>
</dbReference>
<dbReference type="InterPro" id="IPR001895">
    <property type="entry name" value="RASGEF_cat_dom"/>
</dbReference>
<dbReference type="Proteomes" id="UP001642483">
    <property type="component" value="Unassembled WGS sequence"/>
</dbReference>
<dbReference type="SMART" id="SM00314">
    <property type="entry name" value="RA"/>
    <property type="match status" value="1"/>
</dbReference>
<dbReference type="InterPro" id="IPR019804">
    <property type="entry name" value="Ras_G-nucl-exch_fac_CS"/>
</dbReference>
<feature type="compositionally biased region" description="Polar residues" evidence="4">
    <location>
        <begin position="1281"/>
        <end position="1290"/>
    </location>
</feature>
<dbReference type="InterPro" id="IPR036034">
    <property type="entry name" value="PDZ_sf"/>
</dbReference>
<dbReference type="PROSITE" id="PS50106">
    <property type="entry name" value="PDZ"/>
    <property type="match status" value="1"/>
</dbReference>
<dbReference type="Gene3D" id="1.20.870.10">
    <property type="entry name" value="Son of sevenless (SoS) protein Chain: S domain 1"/>
    <property type="match status" value="1"/>
</dbReference>
<feature type="compositionally biased region" description="Polar residues" evidence="4">
    <location>
        <begin position="1859"/>
        <end position="1906"/>
    </location>
</feature>
<evidence type="ECO:0000313" key="11">
    <source>
        <dbReference type="Proteomes" id="UP001642483"/>
    </source>
</evidence>
<dbReference type="PROSITE" id="PS50009">
    <property type="entry name" value="RASGEF_CAT"/>
    <property type="match status" value="1"/>
</dbReference>
<feature type="compositionally biased region" description="Polar residues" evidence="4">
    <location>
        <begin position="46"/>
        <end position="61"/>
    </location>
</feature>
<evidence type="ECO:0000259" key="9">
    <source>
        <dbReference type="PROSITE" id="PS50212"/>
    </source>
</evidence>
<dbReference type="Gene3D" id="2.30.42.10">
    <property type="match status" value="1"/>
</dbReference>
<dbReference type="SUPFAM" id="SSF48366">
    <property type="entry name" value="Ras GEF"/>
    <property type="match status" value="1"/>
</dbReference>
<dbReference type="CDD" id="cd06224">
    <property type="entry name" value="REM"/>
    <property type="match status" value="1"/>
</dbReference>
<feature type="region of interest" description="Disordered" evidence="4">
    <location>
        <begin position="1140"/>
        <end position="1290"/>
    </location>
</feature>
<feature type="domain" description="Ras-associating" evidence="8">
    <location>
        <begin position="612"/>
        <end position="668"/>
    </location>
</feature>
<feature type="compositionally biased region" description="Polar residues" evidence="4">
    <location>
        <begin position="989"/>
        <end position="1020"/>
    </location>
</feature>
<dbReference type="PROSITE" id="PS50042">
    <property type="entry name" value="CNMP_BINDING_3"/>
    <property type="match status" value="1"/>
</dbReference>
<dbReference type="Gene3D" id="1.10.840.10">
    <property type="entry name" value="Ras guanine-nucleotide exchange factors catalytic domain"/>
    <property type="match status" value="1"/>
</dbReference>
<feature type="region of interest" description="Disordered" evidence="4">
    <location>
        <begin position="1657"/>
        <end position="1685"/>
    </location>
</feature>
<evidence type="ECO:0000259" key="7">
    <source>
        <dbReference type="PROSITE" id="PS50106"/>
    </source>
</evidence>
<reference evidence="10 11" key="1">
    <citation type="submission" date="2024-02" db="EMBL/GenBank/DDBJ databases">
        <authorList>
            <person name="Daric V."/>
            <person name="Darras S."/>
        </authorList>
    </citation>
    <scope>NUCLEOTIDE SEQUENCE [LARGE SCALE GENOMIC DNA]</scope>
</reference>
<feature type="region of interest" description="Disordered" evidence="4">
    <location>
        <begin position="1782"/>
        <end position="1818"/>
    </location>
</feature>
<feature type="compositionally biased region" description="Basic and acidic residues" evidence="4">
    <location>
        <begin position="1436"/>
        <end position="1447"/>
    </location>
</feature>
<dbReference type="Pfam" id="PF00788">
    <property type="entry name" value="RA"/>
    <property type="match status" value="1"/>
</dbReference>
<feature type="region of interest" description="Disordered" evidence="4">
    <location>
        <begin position="78"/>
        <end position="103"/>
    </location>
</feature>
<dbReference type="PANTHER" id="PTHR23113">
    <property type="entry name" value="GUANINE NUCLEOTIDE EXCHANGE FACTOR"/>
    <property type="match status" value="1"/>
</dbReference>
<dbReference type="InterPro" id="IPR029071">
    <property type="entry name" value="Ubiquitin-like_domsf"/>
</dbReference>
<evidence type="ECO:0000256" key="1">
    <source>
        <dbReference type="ARBA" id="ARBA00010829"/>
    </source>
</evidence>
<comment type="similarity">
    <text evidence="1">Belongs to the RAPGEF2 family.</text>
</comment>